<evidence type="ECO:0000313" key="1">
    <source>
        <dbReference type="EMBL" id="GIQ89920.1"/>
    </source>
</evidence>
<proteinExistence type="predicted"/>
<protein>
    <submittedName>
        <fullName evidence="1">Uncharacterized protein</fullName>
    </submittedName>
</protein>
<feature type="non-terminal residue" evidence="1">
    <location>
        <position position="158"/>
    </location>
</feature>
<dbReference type="AlphaFoldDB" id="A0A9K3D916"/>
<dbReference type="Proteomes" id="UP000265618">
    <property type="component" value="Unassembled WGS sequence"/>
</dbReference>
<dbReference type="EMBL" id="BDIP01005575">
    <property type="protein sequence ID" value="GIQ89920.1"/>
    <property type="molecule type" value="Genomic_DNA"/>
</dbReference>
<sequence length="158" mass="16148">VGIGLASLSTSYNAETETETVIGGYTAGYVVTWVLGEGHATGQVCVAHTLPVVCACLTETKAVCFGDSMGAVYMAKEGSQDGDMYTRVISDSTDTRVVGVVPVEGGVVAAAGETVVRLDAELKVVSSFTLPCQVTALQAVRDKVVVGTGDGDVVVLSI</sequence>
<comment type="caution">
    <text evidence="1">The sequence shown here is derived from an EMBL/GenBank/DDBJ whole genome shotgun (WGS) entry which is preliminary data.</text>
</comment>
<organism evidence="1 2">
    <name type="scientific">Kipferlia bialata</name>
    <dbReference type="NCBI Taxonomy" id="797122"/>
    <lineage>
        <taxon>Eukaryota</taxon>
        <taxon>Metamonada</taxon>
        <taxon>Carpediemonas-like organisms</taxon>
        <taxon>Kipferlia</taxon>
    </lineage>
</organism>
<gene>
    <name evidence="1" type="ORF">KIPB_012535</name>
</gene>
<accession>A0A9K3D916</accession>
<reference evidence="1 2" key="1">
    <citation type="journal article" date="2018" name="PLoS ONE">
        <title>The draft genome of Kipferlia bialata reveals reductive genome evolution in fornicate parasites.</title>
        <authorList>
            <person name="Tanifuji G."/>
            <person name="Takabayashi S."/>
            <person name="Kume K."/>
            <person name="Takagi M."/>
            <person name="Nakayama T."/>
            <person name="Kamikawa R."/>
            <person name="Inagaki Y."/>
            <person name="Hashimoto T."/>
        </authorList>
    </citation>
    <scope>NUCLEOTIDE SEQUENCE [LARGE SCALE GENOMIC DNA]</scope>
    <source>
        <strain evidence="1">NY0173</strain>
    </source>
</reference>
<evidence type="ECO:0000313" key="2">
    <source>
        <dbReference type="Proteomes" id="UP000265618"/>
    </source>
</evidence>
<keyword evidence="2" id="KW-1185">Reference proteome</keyword>
<name>A0A9K3D916_9EUKA</name>